<evidence type="ECO:0000259" key="4">
    <source>
        <dbReference type="PROSITE" id="PS50835"/>
    </source>
</evidence>
<evidence type="ECO:0000256" key="1">
    <source>
        <dbReference type="SAM" id="MobiDB-lite"/>
    </source>
</evidence>
<dbReference type="GO" id="GO:0002768">
    <property type="term" value="P:immune response-regulating cell surface receptor signaling pathway"/>
    <property type="evidence" value="ECO:0007669"/>
    <property type="project" value="InterPro"/>
</dbReference>
<dbReference type="OrthoDB" id="9947981at2759"/>
<dbReference type="RefSeq" id="XP_028993756.1">
    <property type="nucleotide sequence ID" value="XM_029137923.3"/>
</dbReference>
<keyword evidence="2" id="KW-0472">Membrane</keyword>
<dbReference type="GO" id="GO:0038023">
    <property type="term" value="F:signaling receptor activity"/>
    <property type="evidence" value="ECO:0007669"/>
    <property type="project" value="InterPro"/>
</dbReference>
<gene>
    <name evidence="6" type="primary">si:ch211-214p13.8</name>
</gene>
<evidence type="ECO:0000256" key="2">
    <source>
        <dbReference type="SAM" id="Phobius"/>
    </source>
</evidence>
<dbReference type="PROSITE" id="PS50835">
    <property type="entry name" value="IG_LIKE"/>
    <property type="match status" value="1"/>
</dbReference>
<keyword evidence="3" id="KW-0732">Signal</keyword>
<dbReference type="PANTHER" id="PTHR37996">
    <property type="entry name" value="B- AND T-LYMPHOCYTE ATTENUATOR"/>
    <property type="match status" value="1"/>
</dbReference>
<evidence type="ECO:0000313" key="5">
    <source>
        <dbReference type="Proteomes" id="UP000515150"/>
    </source>
</evidence>
<dbReference type="AlphaFoldDB" id="A0A6P7LGH5"/>
<dbReference type="InterPro" id="IPR013783">
    <property type="entry name" value="Ig-like_fold"/>
</dbReference>
<dbReference type="SUPFAM" id="SSF48726">
    <property type="entry name" value="Immunoglobulin"/>
    <property type="match status" value="1"/>
</dbReference>
<feature type="region of interest" description="Disordered" evidence="1">
    <location>
        <begin position="235"/>
        <end position="299"/>
    </location>
</feature>
<organism evidence="5 6">
    <name type="scientific">Betta splendens</name>
    <name type="common">Siamese fighting fish</name>
    <dbReference type="NCBI Taxonomy" id="158456"/>
    <lineage>
        <taxon>Eukaryota</taxon>
        <taxon>Metazoa</taxon>
        <taxon>Chordata</taxon>
        <taxon>Craniata</taxon>
        <taxon>Vertebrata</taxon>
        <taxon>Euteleostomi</taxon>
        <taxon>Actinopterygii</taxon>
        <taxon>Neopterygii</taxon>
        <taxon>Teleostei</taxon>
        <taxon>Neoteleostei</taxon>
        <taxon>Acanthomorphata</taxon>
        <taxon>Anabantaria</taxon>
        <taxon>Anabantiformes</taxon>
        <taxon>Anabantoidei</taxon>
        <taxon>Osphronemidae</taxon>
        <taxon>Betta</taxon>
    </lineage>
</organism>
<reference evidence="6" key="1">
    <citation type="submission" date="2025-08" db="UniProtKB">
        <authorList>
            <consortium name="RefSeq"/>
        </authorList>
    </citation>
    <scope>IDENTIFICATION</scope>
</reference>
<accession>A0A6P7LGH5</accession>
<evidence type="ECO:0000313" key="6">
    <source>
        <dbReference type="RefSeq" id="XP_028993756.1"/>
    </source>
</evidence>
<dbReference type="GeneID" id="114847846"/>
<feature type="signal peptide" evidence="3">
    <location>
        <begin position="1"/>
        <end position="29"/>
    </location>
</feature>
<feature type="compositionally biased region" description="Polar residues" evidence="1">
    <location>
        <begin position="282"/>
        <end position="299"/>
    </location>
</feature>
<sequence length="299" mass="33493">MMRLTRKLQYTCLMMLCWTLRSIHGEAEAWSPSCEADLKVPRGTAWKTAPQRPLTLQCPVKHCGERLNVTWCKLSINQCDAVTGTETVEIMQFYQGHLLISNLTFKVISISDDGLYRCYLEGRRRDVSHSINVSVSDMNQGAEYYHSQPFAARRLRPPARDVPWLPYFIICFSVAFLAFTMTALSRLSSRVWRRTLNCSSSSHEQVTSRCTIPGLPQRADPSIPVLQAHFPVLNHLDRPRSSGPTAPPPPPPGAQSRADEGDAPASGVYAVIKHKQRGTGDTRPQTQSHRPEYSTVSVS</sequence>
<dbReference type="InterPro" id="IPR039257">
    <property type="entry name" value="BTLA"/>
</dbReference>
<dbReference type="PANTHER" id="PTHR37996:SF1">
    <property type="entry name" value="B- AND T-LYMPHOCYTE ATTENUATOR"/>
    <property type="match status" value="1"/>
</dbReference>
<keyword evidence="2" id="KW-1133">Transmembrane helix</keyword>
<keyword evidence="5" id="KW-1185">Reference proteome</keyword>
<protein>
    <submittedName>
        <fullName evidence="6">B- and T-lymphocyte attenuator</fullName>
    </submittedName>
</protein>
<dbReference type="Proteomes" id="UP000515150">
    <property type="component" value="Chromosome 21"/>
</dbReference>
<name>A0A6P7LGH5_BETSP</name>
<dbReference type="Gene3D" id="2.60.40.10">
    <property type="entry name" value="Immunoglobulins"/>
    <property type="match status" value="1"/>
</dbReference>
<dbReference type="KEGG" id="bspl:114847846"/>
<dbReference type="InParanoid" id="A0A6P7LGH5"/>
<dbReference type="GO" id="GO:0005886">
    <property type="term" value="C:plasma membrane"/>
    <property type="evidence" value="ECO:0007669"/>
    <property type="project" value="InterPro"/>
</dbReference>
<proteinExistence type="predicted"/>
<feature type="chain" id="PRO_5027953234" evidence="3">
    <location>
        <begin position="30"/>
        <end position="299"/>
    </location>
</feature>
<dbReference type="InterPro" id="IPR036179">
    <property type="entry name" value="Ig-like_dom_sf"/>
</dbReference>
<feature type="domain" description="Ig-like" evidence="4">
    <location>
        <begin position="41"/>
        <end position="134"/>
    </location>
</feature>
<keyword evidence="2" id="KW-0812">Transmembrane</keyword>
<dbReference type="InterPro" id="IPR007110">
    <property type="entry name" value="Ig-like_dom"/>
</dbReference>
<feature type="transmembrane region" description="Helical" evidence="2">
    <location>
        <begin position="164"/>
        <end position="184"/>
    </location>
</feature>
<evidence type="ECO:0000256" key="3">
    <source>
        <dbReference type="SAM" id="SignalP"/>
    </source>
</evidence>